<dbReference type="Gene3D" id="3.40.50.300">
    <property type="entry name" value="P-loop containing nucleotide triphosphate hydrolases"/>
    <property type="match status" value="1"/>
</dbReference>
<dbReference type="SUPFAM" id="SSF52540">
    <property type="entry name" value="P-loop containing nucleoside triphosphate hydrolases"/>
    <property type="match status" value="1"/>
</dbReference>
<evidence type="ECO:0000313" key="1">
    <source>
        <dbReference type="EMBL" id="WPL18256.1"/>
    </source>
</evidence>
<dbReference type="RefSeq" id="WP_328984029.1">
    <property type="nucleotide sequence ID" value="NZ_CP121472.1"/>
</dbReference>
<sequence length="192" mass="20883">MALTIHENITRALQAAENLYHRLVLLVGETGSCKTSVLQEIAKQSGTSVVNVNLALSVELLELTAKQRSLRLPGILEKVIRGEGRWSDLGTSIEGRGASKESYSLAPHPSSLAPVVLDNTEILFDKDLQQAPLRLLQSISRNRAVVASWNGIMNSGSLMYTETGHPEYRGYDSVDALIVEMRGEGLGARGEK</sequence>
<name>A0ABZ0SDR2_9GAMM</name>
<protein>
    <recommendedName>
        <fullName evidence="3">ATPase dynein-related AAA domain-containing protein</fullName>
    </recommendedName>
</protein>
<accession>A0ABZ0SDR2</accession>
<organism evidence="1 2">
    <name type="scientific">Thiorhodovibrio winogradskyi</name>
    <dbReference type="NCBI Taxonomy" id="77007"/>
    <lineage>
        <taxon>Bacteria</taxon>
        <taxon>Pseudomonadati</taxon>
        <taxon>Pseudomonadota</taxon>
        <taxon>Gammaproteobacteria</taxon>
        <taxon>Chromatiales</taxon>
        <taxon>Chromatiaceae</taxon>
        <taxon>Thiorhodovibrio</taxon>
    </lineage>
</organism>
<keyword evidence="2" id="KW-1185">Reference proteome</keyword>
<dbReference type="InterPro" id="IPR048067">
    <property type="entry name" value="BREX_3_BrxF"/>
</dbReference>
<reference evidence="1 2" key="1">
    <citation type="journal article" date="2023" name="Microorganisms">
        <title>Thiorhodovibrio frisius and Trv. litoralis spp. nov., Two Novel Members from a Clade of Fastidious Purple Sulfur Bacteria That Exhibit Unique Red-Shifted Light-Harvesting Capabilities.</title>
        <authorList>
            <person name="Methner A."/>
            <person name="Kuzyk S.B."/>
            <person name="Petersen J."/>
            <person name="Bauer S."/>
            <person name="Brinkmann H."/>
            <person name="Sichau K."/>
            <person name="Wanner G."/>
            <person name="Wolf J."/>
            <person name="Neumann-Schaal M."/>
            <person name="Henke P."/>
            <person name="Tank M."/>
            <person name="Sproer C."/>
            <person name="Bunk B."/>
            <person name="Overmann J."/>
        </authorList>
    </citation>
    <scope>NUCLEOTIDE SEQUENCE [LARGE SCALE GENOMIC DNA]</scope>
    <source>
        <strain evidence="1 2">DSM 6702</strain>
    </source>
</reference>
<gene>
    <name evidence="1" type="ORF">Thiowin_03320</name>
</gene>
<proteinExistence type="predicted"/>
<dbReference type="NCBIfam" id="NF033453">
    <property type="entry name" value="BREX_3_BrxF"/>
    <property type="match status" value="2"/>
</dbReference>
<dbReference type="Proteomes" id="UP001432180">
    <property type="component" value="Chromosome"/>
</dbReference>
<dbReference type="EMBL" id="CP121472">
    <property type="protein sequence ID" value="WPL18256.1"/>
    <property type="molecule type" value="Genomic_DNA"/>
</dbReference>
<evidence type="ECO:0000313" key="2">
    <source>
        <dbReference type="Proteomes" id="UP001432180"/>
    </source>
</evidence>
<evidence type="ECO:0008006" key="3">
    <source>
        <dbReference type="Google" id="ProtNLM"/>
    </source>
</evidence>
<dbReference type="InterPro" id="IPR027417">
    <property type="entry name" value="P-loop_NTPase"/>
</dbReference>